<protein>
    <submittedName>
        <fullName evidence="2">Uncharacterized protein</fullName>
    </submittedName>
</protein>
<sequence length="112" mass="12602">MFFPIHTLILLALLVGIVLLQIFLSRRESRWPGLVIPSFTFLFSLCVTVGVALFSFVPTQDNGLGAVIVPALLLFLVYNIPTLVLLGIYFACREKYSRKKQLDKMNIQDLDG</sequence>
<dbReference type="EMBL" id="DVFO01000092">
    <property type="protein sequence ID" value="HIQ61653.1"/>
    <property type="molecule type" value="Genomic_DNA"/>
</dbReference>
<proteinExistence type="predicted"/>
<dbReference type="Proteomes" id="UP000886879">
    <property type="component" value="Unassembled WGS sequence"/>
</dbReference>
<organism evidence="2 3">
    <name type="scientific">Candidatus Enterenecus faecium</name>
    <dbReference type="NCBI Taxonomy" id="2840780"/>
    <lineage>
        <taxon>Bacteria</taxon>
        <taxon>Bacillati</taxon>
        <taxon>Bacillota</taxon>
        <taxon>Clostridia</taxon>
        <taxon>Eubacteriales</taxon>
        <taxon>Candidatus Enterenecus</taxon>
    </lineage>
</organism>
<keyword evidence="1" id="KW-1133">Transmembrane helix</keyword>
<evidence type="ECO:0000313" key="2">
    <source>
        <dbReference type="EMBL" id="HIQ61653.1"/>
    </source>
</evidence>
<dbReference type="AlphaFoldDB" id="A0A9D1CHU3"/>
<accession>A0A9D1CHU3</accession>
<comment type="caution">
    <text evidence="2">The sequence shown here is derived from an EMBL/GenBank/DDBJ whole genome shotgun (WGS) entry which is preliminary data.</text>
</comment>
<keyword evidence="1" id="KW-0812">Transmembrane</keyword>
<feature type="transmembrane region" description="Helical" evidence="1">
    <location>
        <begin position="6"/>
        <end position="24"/>
    </location>
</feature>
<feature type="transmembrane region" description="Helical" evidence="1">
    <location>
        <begin position="63"/>
        <end position="92"/>
    </location>
</feature>
<evidence type="ECO:0000256" key="1">
    <source>
        <dbReference type="SAM" id="Phobius"/>
    </source>
</evidence>
<keyword evidence="1" id="KW-0472">Membrane</keyword>
<feature type="transmembrane region" description="Helical" evidence="1">
    <location>
        <begin position="36"/>
        <end position="57"/>
    </location>
</feature>
<reference evidence="2" key="1">
    <citation type="submission" date="2020-10" db="EMBL/GenBank/DDBJ databases">
        <authorList>
            <person name="Gilroy R."/>
        </authorList>
    </citation>
    <scope>NUCLEOTIDE SEQUENCE</scope>
    <source>
        <strain evidence="2">ChiGjej2B2-12916</strain>
    </source>
</reference>
<name>A0A9D1CHU3_9FIRM</name>
<evidence type="ECO:0000313" key="3">
    <source>
        <dbReference type="Proteomes" id="UP000886879"/>
    </source>
</evidence>
<reference evidence="2" key="2">
    <citation type="journal article" date="2021" name="PeerJ">
        <title>Extensive microbial diversity within the chicken gut microbiome revealed by metagenomics and culture.</title>
        <authorList>
            <person name="Gilroy R."/>
            <person name="Ravi A."/>
            <person name="Getino M."/>
            <person name="Pursley I."/>
            <person name="Horton D.L."/>
            <person name="Alikhan N.F."/>
            <person name="Baker D."/>
            <person name="Gharbi K."/>
            <person name="Hall N."/>
            <person name="Watson M."/>
            <person name="Adriaenssens E.M."/>
            <person name="Foster-Nyarko E."/>
            <person name="Jarju S."/>
            <person name="Secka A."/>
            <person name="Antonio M."/>
            <person name="Oren A."/>
            <person name="Chaudhuri R.R."/>
            <person name="La Ragione R."/>
            <person name="Hildebrand F."/>
            <person name="Pallen M.J."/>
        </authorList>
    </citation>
    <scope>NUCLEOTIDE SEQUENCE</scope>
    <source>
        <strain evidence="2">ChiGjej2B2-12916</strain>
    </source>
</reference>
<gene>
    <name evidence="2" type="ORF">IAD31_08705</name>
</gene>